<proteinExistence type="predicted"/>
<evidence type="ECO:0000313" key="3">
    <source>
        <dbReference type="Proteomes" id="UP000306628"/>
    </source>
</evidence>
<reference evidence="2 3" key="1">
    <citation type="submission" date="2019-05" db="EMBL/GenBank/DDBJ databases">
        <title>Draft genome sequence of Nonomuraea zeae DSM 100528.</title>
        <authorList>
            <person name="Saricaoglu S."/>
            <person name="Isik K."/>
        </authorList>
    </citation>
    <scope>NUCLEOTIDE SEQUENCE [LARGE SCALE GENOMIC DNA]</scope>
    <source>
        <strain evidence="2 3">DSM 100528</strain>
    </source>
</reference>
<dbReference type="EMBL" id="VCKX01000241">
    <property type="protein sequence ID" value="TMR24385.1"/>
    <property type="molecule type" value="Genomic_DNA"/>
</dbReference>
<protein>
    <submittedName>
        <fullName evidence="2">Uncharacterized protein</fullName>
    </submittedName>
</protein>
<dbReference type="AlphaFoldDB" id="A0A5S4FUE2"/>
<name>A0A5S4FUE2_9ACTN</name>
<organism evidence="2 3">
    <name type="scientific">Nonomuraea zeae</name>
    <dbReference type="NCBI Taxonomy" id="1642303"/>
    <lineage>
        <taxon>Bacteria</taxon>
        <taxon>Bacillati</taxon>
        <taxon>Actinomycetota</taxon>
        <taxon>Actinomycetes</taxon>
        <taxon>Streptosporangiales</taxon>
        <taxon>Streptosporangiaceae</taxon>
        <taxon>Nonomuraea</taxon>
    </lineage>
</organism>
<evidence type="ECO:0000256" key="1">
    <source>
        <dbReference type="SAM" id="MobiDB-lite"/>
    </source>
</evidence>
<comment type="caution">
    <text evidence="2">The sequence shown here is derived from an EMBL/GenBank/DDBJ whole genome shotgun (WGS) entry which is preliminary data.</text>
</comment>
<sequence length="103" mass="11386">MPETSAADPLQHPQERLNKQIRRRTDVAGVFPDRVPSSGAVPAEQTGEGPVARRYMGLNILAEARVRLLTTTQNPLLQTLTAYPAETASGDDRFSHHVHQCDR</sequence>
<dbReference type="OrthoDB" id="9793302at2"/>
<dbReference type="Proteomes" id="UP000306628">
    <property type="component" value="Unassembled WGS sequence"/>
</dbReference>
<evidence type="ECO:0000313" key="2">
    <source>
        <dbReference type="EMBL" id="TMR24385.1"/>
    </source>
</evidence>
<gene>
    <name evidence="2" type="ORF">ETD85_46695</name>
</gene>
<keyword evidence="3" id="KW-1185">Reference proteome</keyword>
<accession>A0A5S4FUE2</accession>
<feature type="region of interest" description="Disordered" evidence="1">
    <location>
        <begin position="30"/>
        <end position="49"/>
    </location>
</feature>
<feature type="region of interest" description="Disordered" evidence="1">
    <location>
        <begin position="1"/>
        <end position="21"/>
    </location>
</feature>